<evidence type="ECO:0000313" key="2">
    <source>
        <dbReference type="Proteomes" id="UP001320706"/>
    </source>
</evidence>
<dbReference type="EMBL" id="JAMKPW020000044">
    <property type="protein sequence ID" value="KAK8192647.1"/>
    <property type="molecule type" value="Genomic_DNA"/>
</dbReference>
<reference evidence="1" key="1">
    <citation type="submission" date="2024-02" db="EMBL/GenBank/DDBJ databases">
        <title>Metagenome Assembled Genome of Zalaria obscura JY119.</title>
        <authorList>
            <person name="Vighnesh L."/>
            <person name="Jagadeeshwari U."/>
            <person name="Venkata Ramana C."/>
            <person name="Sasikala C."/>
        </authorList>
    </citation>
    <scope>NUCLEOTIDE SEQUENCE</scope>
    <source>
        <strain evidence="1">JY119</strain>
    </source>
</reference>
<sequence>MCRHPPPSAGSTVMRAVRGEKSLGFAQQAHDLTMDDSDSDSVEIVESKSTPRPKKSRRRESKRSTSPLPKLSPTPKRRRQNYSPVDTNSVEKVSSALESKRSCKKPPPQAKRQASPKRQSRGPEMASRTKPTTATILVGEAETPFEVPNETIEKHQYLFNNLSYDDTRGPLIKTDALGAIEPASTFSHVVEYLLDGDYEPRLINRNGIPKLSGLAMASVDENAEILRHGLIYGIASEMHLEGLQELVRIKIQMLHPFSSHGLLLLVQIIFRLRPDGSVVDGLVREYLQGQMVDNYYALMAEEPTTLSRTLRNSAGLAKGVYMALAEDPENAGREGLDADD</sequence>
<proteinExistence type="predicted"/>
<name>A0ACC3S3C0_9PEZI</name>
<gene>
    <name evidence="1" type="ORF">M8818_007819</name>
</gene>
<dbReference type="Proteomes" id="UP001320706">
    <property type="component" value="Unassembled WGS sequence"/>
</dbReference>
<accession>A0ACC3S3C0</accession>
<organism evidence="1 2">
    <name type="scientific">Zalaria obscura</name>
    <dbReference type="NCBI Taxonomy" id="2024903"/>
    <lineage>
        <taxon>Eukaryota</taxon>
        <taxon>Fungi</taxon>
        <taxon>Dikarya</taxon>
        <taxon>Ascomycota</taxon>
        <taxon>Pezizomycotina</taxon>
        <taxon>Dothideomycetes</taxon>
        <taxon>Dothideomycetidae</taxon>
        <taxon>Dothideales</taxon>
        <taxon>Zalariaceae</taxon>
        <taxon>Zalaria</taxon>
    </lineage>
</organism>
<keyword evidence="2" id="KW-1185">Reference proteome</keyword>
<protein>
    <submittedName>
        <fullName evidence="1">Uncharacterized protein</fullName>
    </submittedName>
</protein>
<evidence type="ECO:0000313" key="1">
    <source>
        <dbReference type="EMBL" id="KAK8192647.1"/>
    </source>
</evidence>
<comment type="caution">
    <text evidence="1">The sequence shown here is derived from an EMBL/GenBank/DDBJ whole genome shotgun (WGS) entry which is preliminary data.</text>
</comment>